<evidence type="ECO:0000313" key="5">
    <source>
        <dbReference type="WBParaSite" id="TCNE_0001365301-mRNA-1"/>
    </source>
</evidence>
<dbReference type="Proteomes" id="UP000050794">
    <property type="component" value="Unassembled WGS sequence"/>
</dbReference>
<accession>A0A183UYT3</accession>
<dbReference type="EMBL" id="UYWY01021831">
    <property type="protein sequence ID" value="VDM44974.1"/>
    <property type="molecule type" value="Genomic_DNA"/>
</dbReference>
<protein>
    <submittedName>
        <fullName evidence="5">Serine/threonine-protein kinase SMU1</fullName>
    </submittedName>
</protein>
<feature type="compositionally biased region" description="Low complexity" evidence="1">
    <location>
        <begin position="149"/>
        <end position="160"/>
    </location>
</feature>
<feature type="domain" description="CRIB" evidence="2">
    <location>
        <begin position="42"/>
        <end position="55"/>
    </location>
</feature>
<name>A0A183UYT3_TOXCA</name>
<sequence>MSTPREKEKSKVRLRNIFGRFFNTNNNDLESPSASCAGPGEISSPYNTVHRIHVGYDGKKFTGLPQPWLDTLLRDISEADQKKNPSAVVTALKFYAKTVMTQESEKQKFMLTKSQLPSDDDVDEDYPQRIHCKADSLGNTLTLSSDMESVSSGTQTSGSSLGAVSSPQNLTVPPVLPPRQSKPAPPPPVPPSRLSTSRRSSRDNLVVPSNEAASEGPALPIKKTPPPLPPKPLNLLVFDKSDVIQQDSPALSESLHVFSSESRFLPPVGPVCPTGNR</sequence>
<feature type="compositionally biased region" description="Polar residues" evidence="1">
    <location>
        <begin position="162"/>
        <end position="171"/>
    </location>
</feature>
<evidence type="ECO:0000313" key="4">
    <source>
        <dbReference type="Proteomes" id="UP000050794"/>
    </source>
</evidence>
<keyword evidence="4" id="KW-1185">Reference proteome</keyword>
<dbReference type="Gene3D" id="3.90.810.10">
    <property type="entry name" value="CRIB domain"/>
    <property type="match status" value="1"/>
</dbReference>
<dbReference type="InterPro" id="IPR000095">
    <property type="entry name" value="CRIB_dom"/>
</dbReference>
<evidence type="ECO:0000259" key="2">
    <source>
        <dbReference type="PROSITE" id="PS50108"/>
    </source>
</evidence>
<dbReference type="InterPro" id="IPR036936">
    <property type="entry name" value="CRIB_dom_sf"/>
</dbReference>
<organism evidence="4 5">
    <name type="scientific">Toxocara canis</name>
    <name type="common">Canine roundworm</name>
    <dbReference type="NCBI Taxonomy" id="6265"/>
    <lineage>
        <taxon>Eukaryota</taxon>
        <taxon>Metazoa</taxon>
        <taxon>Ecdysozoa</taxon>
        <taxon>Nematoda</taxon>
        <taxon>Chromadorea</taxon>
        <taxon>Rhabditida</taxon>
        <taxon>Spirurina</taxon>
        <taxon>Ascaridomorpha</taxon>
        <taxon>Ascaridoidea</taxon>
        <taxon>Toxocaridae</taxon>
        <taxon>Toxocara</taxon>
    </lineage>
</organism>
<evidence type="ECO:0000256" key="1">
    <source>
        <dbReference type="SAM" id="MobiDB-lite"/>
    </source>
</evidence>
<feature type="region of interest" description="Disordered" evidence="1">
    <location>
        <begin position="106"/>
        <end position="126"/>
    </location>
</feature>
<reference evidence="5" key="1">
    <citation type="submission" date="2016-06" db="UniProtKB">
        <authorList>
            <consortium name="WormBaseParasite"/>
        </authorList>
    </citation>
    <scope>IDENTIFICATION</scope>
</reference>
<reference evidence="3 4" key="2">
    <citation type="submission" date="2018-11" db="EMBL/GenBank/DDBJ databases">
        <authorList>
            <consortium name="Pathogen Informatics"/>
        </authorList>
    </citation>
    <scope>NUCLEOTIDE SEQUENCE [LARGE SCALE GENOMIC DNA]</scope>
</reference>
<evidence type="ECO:0000313" key="3">
    <source>
        <dbReference type="EMBL" id="VDM44974.1"/>
    </source>
</evidence>
<dbReference type="AlphaFoldDB" id="A0A183UYT3"/>
<gene>
    <name evidence="3" type="ORF">TCNE_LOCUS13653</name>
</gene>
<dbReference type="Pfam" id="PF00786">
    <property type="entry name" value="PBD"/>
    <property type="match status" value="1"/>
</dbReference>
<dbReference type="WBParaSite" id="TCNE_0001365301-mRNA-1">
    <property type="protein sequence ID" value="TCNE_0001365301-mRNA-1"/>
    <property type="gene ID" value="TCNE_0001365301"/>
</dbReference>
<proteinExistence type="predicted"/>
<feature type="region of interest" description="Disordered" evidence="1">
    <location>
        <begin position="144"/>
        <end position="227"/>
    </location>
</feature>
<dbReference type="PROSITE" id="PS50108">
    <property type="entry name" value="CRIB"/>
    <property type="match status" value="1"/>
</dbReference>